<dbReference type="InterPro" id="IPR036736">
    <property type="entry name" value="ACP-like_sf"/>
</dbReference>
<evidence type="ECO:0000256" key="1">
    <source>
        <dbReference type="ARBA" id="ARBA00012873"/>
    </source>
</evidence>
<dbReference type="FunFam" id="1.10.1200.10:FF:000005">
    <property type="entry name" value="Nonribosomal peptide synthetase 1"/>
    <property type="match status" value="1"/>
</dbReference>
<proteinExistence type="predicted"/>
<comment type="catalytic activity">
    <reaction evidence="6">
        <text>acetyl-CoA + n malonyl-CoA + 2n NADPH + 2n H(+) = a long-chain fatty acid + (n+1) CoA + n CO2 + 2n NADP(+).</text>
        <dbReference type="EC" id="2.3.1.85"/>
    </reaction>
</comment>
<dbReference type="Pfam" id="PF13193">
    <property type="entry name" value="AMP-binding_C"/>
    <property type="match status" value="1"/>
</dbReference>
<dbReference type="PANTHER" id="PTHR44845">
    <property type="entry name" value="CARRIER DOMAIN-CONTAINING PROTEIN"/>
    <property type="match status" value="1"/>
</dbReference>
<dbReference type="InterPro" id="IPR009081">
    <property type="entry name" value="PP-bd_ACP"/>
</dbReference>
<dbReference type="PROSITE" id="PS00061">
    <property type="entry name" value="ADH_SHORT"/>
    <property type="match status" value="1"/>
</dbReference>
<dbReference type="InterPro" id="IPR010080">
    <property type="entry name" value="Thioester_reductase-like_dom"/>
</dbReference>
<dbReference type="SMART" id="SM00822">
    <property type="entry name" value="PKS_KR"/>
    <property type="match status" value="1"/>
</dbReference>
<evidence type="ECO:0000256" key="5">
    <source>
        <dbReference type="ARBA" id="ARBA00023002"/>
    </source>
</evidence>
<protein>
    <recommendedName>
        <fullName evidence="2">Fatty acid synthase</fullName>
        <ecNumber evidence="1">2.3.1.85</ecNumber>
    </recommendedName>
</protein>
<dbReference type="Pfam" id="PF00550">
    <property type="entry name" value="PP-binding"/>
    <property type="match status" value="1"/>
</dbReference>
<reference evidence="8" key="1">
    <citation type="submission" date="2020-11" db="EMBL/GenBank/DDBJ databases">
        <authorList>
            <person name="Tran Van P."/>
        </authorList>
    </citation>
    <scope>NUCLEOTIDE SEQUENCE</scope>
</reference>
<keyword evidence="3" id="KW-0596">Phosphopantetheine</keyword>
<dbReference type="GO" id="GO:0006629">
    <property type="term" value="P:lipid metabolic process"/>
    <property type="evidence" value="ECO:0007669"/>
    <property type="project" value="UniProtKB-ARBA"/>
</dbReference>
<accession>A0A7R9FN34</accession>
<feature type="domain" description="Carrier" evidence="7">
    <location>
        <begin position="883"/>
        <end position="958"/>
    </location>
</feature>
<dbReference type="Gene3D" id="3.40.50.1820">
    <property type="entry name" value="alpha/beta hydrolase"/>
    <property type="match status" value="1"/>
</dbReference>
<evidence type="ECO:0000256" key="6">
    <source>
        <dbReference type="ARBA" id="ARBA00044883"/>
    </source>
</evidence>
<dbReference type="InterPro" id="IPR042099">
    <property type="entry name" value="ANL_N_sf"/>
</dbReference>
<dbReference type="Pfam" id="PF00106">
    <property type="entry name" value="adh_short"/>
    <property type="match status" value="1"/>
</dbReference>
<dbReference type="InterPro" id="IPR036291">
    <property type="entry name" value="NAD(P)-bd_dom_sf"/>
</dbReference>
<evidence type="ECO:0000256" key="2">
    <source>
        <dbReference type="ARBA" id="ARBA00018769"/>
    </source>
</evidence>
<dbReference type="SUPFAM" id="SSF56801">
    <property type="entry name" value="Acetyl-CoA synthetase-like"/>
    <property type="match status" value="2"/>
</dbReference>
<name>A0A7R9FN34_9NEOP</name>
<dbReference type="Gene3D" id="3.40.50.12780">
    <property type="entry name" value="N-terminal domain of ligase-like"/>
    <property type="match status" value="1"/>
</dbReference>
<evidence type="ECO:0000256" key="4">
    <source>
        <dbReference type="ARBA" id="ARBA00022553"/>
    </source>
</evidence>
<dbReference type="NCBIfam" id="TIGR01746">
    <property type="entry name" value="Thioester-redct"/>
    <property type="match status" value="1"/>
</dbReference>
<dbReference type="SUPFAM" id="SSF51735">
    <property type="entry name" value="NAD(P)-binding Rossmann-fold domains"/>
    <property type="match status" value="2"/>
</dbReference>
<dbReference type="Gene3D" id="3.40.50.720">
    <property type="entry name" value="NAD(P)-binding Rossmann-like Domain"/>
    <property type="match status" value="2"/>
</dbReference>
<keyword evidence="5" id="KW-0560">Oxidoreductase</keyword>
<dbReference type="InterPro" id="IPR000873">
    <property type="entry name" value="AMP-dep_synth/lig_dom"/>
</dbReference>
<dbReference type="Gene3D" id="3.30.300.30">
    <property type="match status" value="1"/>
</dbReference>
<keyword evidence="4" id="KW-0597">Phosphoprotein</keyword>
<dbReference type="InterPro" id="IPR006162">
    <property type="entry name" value="Ppantetheine_attach_site"/>
</dbReference>
<dbReference type="InterPro" id="IPR045851">
    <property type="entry name" value="AMP-bd_C_sf"/>
</dbReference>
<dbReference type="InterPro" id="IPR020904">
    <property type="entry name" value="Sc_DH/Rdtase_CS"/>
</dbReference>
<dbReference type="Pfam" id="PF00501">
    <property type="entry name" value="AMP-binding"/>
    <property type="match status" value="1"/>
</dbReference>
<dbReference type="CDD" id="cd05233">
    <property type="entry name" value="SDR_c"/>
    <property type="match status" value="1"/>
</dbReference>
<evidence type="ECO:0000313" key="8">
    <source>
        <dbReference type="EMBL" id="CAD7456495.1"/>
    </source>
</evidence>
<dbReference type="Pfam" id="PF07993">
    <property type="entry name" value="NAD_binding_4"/>
    <property type="match status" value="1"/>
</dbReference>
<dbReference type="GO" id="GO:0004312">
    <property type="term" value="F:fatty acid synthase activity"/>
    <property type="evidence" value="ECO:0007669"/>
    <property type="project" value="UniProtKB-EC"/>
</dbReference>
<dbReference type="EMBL" id="OE001307">
    <property type="protein sequence ID" value="CAD7456495.1"/>
    <property type="molecule type" value="Genomic_DNA"/>
</dbReference>
<gene>
    <name evidence="8" type="ORF">TTEB3V08_LOCUS4523</name>
</gene>
<dbReference type="GO" id="GO:0016616">
    <property type="term" value="F:oxidoreductase activity, acting on the CH-OH group of donors, NAD or NADP as acceptor"/>
    <property type="evidence" value="ECO:0007669"/>
    <property type="project" value="UniProtKB-ARBA"/>
</dbReference>
<sequence>MTETVNLTNKLWREGNHVTCQHNQDEISVMSHPGLTSTMPSLTGNIPLVDMADYEKLGCLHQMFSRQAKSTPDSVAVVTHDGKQMTFGELDKASDLLALKLRHLGVKRNTVVGILMERCPEYTIAYIGILKAGGAYMPLEISHPHPLMQSVLEDSAPVAVCTKSQFSQRLSGLVDSSRVLLMEGDWLEELARLEVIPETVQVSLDDMAYTVYSSGTTGKPKGIQCPHRGAVFSYHWRHSAYPYQPGDREACNVFFVWEMLRPLLKGVPLYIVPDDVIYDPPKLTQFLKRHAITRMMFTPSLLQAVLDFRGLDLEDTFKTMRQIWFCGEVVTSILRDRVAKLLSWVQLLNLYSISECHDLACADLSGPKPQGPAQETRKFCPVGQLLPMVNIVVMDDEMTVKPVGAPGEIYVGGPTLALGYLNRPELTSQRFISRPVHVPSSVGSRLYRTGDWGYMLSGGTLEICGRCDSMVKIRGYSIEIQVRLRMQGAEGYWDYILSGGTRKICGRWDSMVNIQSYNMKIQLQHEDTGEVTNAGGGGIKILYFEWRNTEDMWPLWFYGQYTELQHEDTGEVTNAGGGGIKILYFEWRNTEDMWPLWFYGQYTELQHEDTGEVTNAGGGGIKILYFEWRNTEDMWPLWFYGQYTELQHEDTGEVTNAGGGGIKILYFEWRNTEDMWPLWFYGQYTELQHEDTGEVTNAGGGGIKILYFEWRNTEDMWPLWFYGQYTELQHEDTGEVTNAGGGGIKILYFEWRNTEDMWPLWFYGQYTELQHEDTGPLSYVLSLSMQAVEAALLQLPMVNTGCVLVLGDEGSDKFLVAYIVSEGKTSRKEVRAELKKRLPFYMIPSKFVFLNRIPMVEATGKLDKKALPKIDMDEENGLDPQDLPSTQTEHIVAAIWCRVLELQVIDVQENFFDLGGHSLLAARLLSEMNEQLGLDLIISDLFSHPTVYSMAGFIDDPQVTSGETVKLDLNVEVDRHDQGKSLMDISLRAFWRSFQLSHAKFRRDTVLLTGVTGFVGAFILRELLTSTKVRFLTSLYSKAGFTLVSYPRIVSPTRSGLERVTIHKDTATVYCLVRETPGSTPLQRIKDTLWEYGILRKGAQADEMDKKIEARVVPIKGDIALVNLGMSEDDYMYLSYEVDSIIHAAAMVNLVYPYRALHGANVLGTENVILFALEHKIKPIHHISFFPEESDSCDCSTNAVFPCAKEEYYEDDDMSKYPDKLTSGYAQSKWVSEQLVLRAKARGLPIAIYRCGNVAGSREEPCWNKLDFTLLMLQGCLLTMSAPDIDWQIELTPVDFVCKMIVGLTQDIMHSIGKTFHLINTSSMDCRDLWQLLRVQGFPVKIVPYQTWYSNVKTGAQNGEINRADNPLTSLLYMLDTLVREPSYFSCLGTFRHLNLDNTMAMQAVTYPEVDADLMRLYLKHLSTLGFIQRPQKRSRNLAQVLLGKVVLVTGASSGIGAAVAEHLAMAGAKVALVARRLDRLKKLQASIEAQGGVAISVKMDVCVAEEVAVKIKQATSLLGPINILINNAGVMHYTQMKHAELDQWHHMVDVNVNGQLNCLAAVLPGMVERGDGYIVSITSDAGRKAFAGLAVYSGTKYFLEGMYRALRQEVCGSGVKVTCIQPGDVKTEILLSSSDQEALSLYGPNKDRMLDPADVAQAVMYAVTQPAQCAVNEILLEPKESPI</sequence>
<dbReference type="InterPro" id="IPR013120">
    <property type="entry name" value="FAR_NAD-bd"/>
</dbReference>
<dbReference type="InterPro" id="IPR025110">
    <property type="entry name" value="AMP-bd_C"/>
</dbReference>
<dbReference type="InterPro" id="IPR029058">
    <property type="entry name" value="AB_hydrolase_fold"/>
</dbReference>
<dbReference type="PROSITE" id="PS00012">
    <property type="entry name" value="PHOSPHOPANTETHEINE"/>
    <property type="match status" value="1"/>
</dbReference>
<dbReference type="PANTHER" id="PTHR44845:SF6">
    <property type="entry name" value="BETA-ALANINE-ACTIVATING ENZYME"/>
    <property type="match status" value="1"/>
</dbReference>
<dbReference type="InterPro" id="IPR057326">
    <property type="entry name" value="KR_dom"/>
</dbReference>
<dbReference type="PRINTS" id="PR00081">
    <property type="entry name" value="GDHRDH"/>
</dbReference>
<dbReference type="PIRSF" id="PIRSF001617">
    <property type="entry name" value="Alpha-AR"/>
    <property type="match status" value="1"/>
</dbReference>
<organism evidence="8">
    <name type="scientific">Timema tahoe</name>
    <dbReference type="NCBI Taxonomy" id="61484"/>
    <lineage>
        <taxon>Eukaryota</taxon>
        <taxon>Metazoa</taxon>
        <taxon>Ecdysozoa</taxon>
        <taxon>Arthropoda</taxon>
        <taxon>Hexapoda</taxon>
        <taxon>Insecta</taxon>
        <taxon>Pterygota</taxon>
        <taxon>Neoptera</taxon>
        <taxon>Polyneoptera</taxon>
        <taxon>Phasmatodea</taxon>
        <taxon>Timematodea</taxon>
        <taxon>Timematoidea</taxon>
        <taxon>Timematidae</taxon>
        <taxon>Timema</taxon>
    </lineage>
</organism>
<evidence type="ECO:0000259" key="7">
    <source>
        <dbReference type="PROSITE" id="PS50075"/>
    </source>
</evidence>
<dbReference type="GO" id="GO:0031177">
    <property type="term" value="F:phosphopantetheine binding"/>
    <property type="evidence" value="ECO:0007669"/>
    <property type="project" value="InterPro"/>
</dbReference>
<dbReference type="EC" id="2.3.1.85" evidence="1"/>
<dbReference type="PROSITE" id="PS50075">
    <property type="entry name" value="CARRIER"/>
    <property type="match status" value="1"/>
</dbReference>
<dbReference type="SMART" id="SM00823">
    <property type="entry name" value="PKS_PP"/>
    <property type="match status" value="1"/>
</dbReference>
<dbReference type="CDD" id="cd05235">
    <property type="entry name" value="SDR_e1"/>
    <property type="match status" value="1"/>
</dbReference>
<dbReference type="FunFam" id="3.40.50.720:FF:000047">
    <property type="entry name" value="NADP-dependent L-serine/L-allo-threonine dehydrogenase"/>
    <property type="match status" value="1"/>
</dbReference>
<dbReference type="InterPro" id="IPR020806">
    <property type="entry name" value="PKS_PP-bd"/>
</dbReference>
<evidence type="ECO:0000256" key="3">
    <source>
        <dbReference type="ARBA" id="ARBA00022450"/>
    </source>
</evidence>
<dbReference type="SUPFAM" id="SSF47336">
    <property type="entry name" value="ACP-like"/>
    <property type="match status" value="1"/>
</dbReference>
<dbReference type="InterPro" id="IPR002347">
    <property type="entry name" value="SDR_fam"/>
</dbReference>